<name>U6KM78_EIMTE</name>
<proteinExistence type="predicted"/>
<dbReference type="RefSeq" id="XP_013229856.1">
    <property type="nucleotide sequence ID" value="XM_013374402.1"/>
</dbReference>
<dbReference type="VEuPathDB" id="ToxoDB:ETH2_1155700"/>
<protein>
    <submittedName>
        <fullName evidence="1">Uncharacterized protein</fullName>
    </submittedName>
</protein>
<reference evidence="1" key="2">
    <citation type="submission" date="2013-10" db="EMBL/GenBank/DDBJ databases">
        <authorList>
            <person name="Aslett M."/>
        </authorList>
    </citation>
    <scope>NUCLEOTIDE SEQUENCE [LARGE SCALE GENOMIC DNA]</scope>
    <source>
        <strain evidence="1">Houghton</strain>
    </source>
</reference>
<dbReference type="VEuPathDB" id="ToxoDB:ETH_00000340"/>
<dbReference type="EMBL" id="HG674135">
    <property type="protein sequence ID" value="CDJ39101.1"/>
    <property type="molecule type" value="Genomic_DNA"/>
</dbReference>
<reference evidence="1" key="1">
    <citation type="submission" date="2013-10" db="EMBL/GenBank/DDBJ databases">
        <title>Genomic analysis of the causative agents of coccidiosis in chickens.</title>
        <authorList>
            <person name="Reid A.J."/>
            <person name="Blake D."/>
            <person name="Billington K."/>
            <person name="Browne H."/>
            <person name="Dunn M."/>
            <person name="Hung S."/>
            <person name="Kawahara F."/>
            <person name="Miranda-Saavedra D."/>
            <person name="Mourier T."/>
            <person name="Nagra H."/>
            <person name="Otto T.D."/>
            <person name="Rawlings N."/>
            <person name="Sanchez A."/>
            <person name="Sanders M."/>
            <person name="Subramaniam C."/>
            <person name="Tay Y."/>
            <person name="Dear P."/>
            <person name="Doerig C."/>
            <person name="Gruber A."/>
            <person name="Parkinson J."/>
            <person name="Shirley M."/>
            <person name="Wan K.L."/>
            <person name="Berriman M."/>
            <person name="Tomley F."/>
            <person name="Pain A."/>
        </authorList>
    </citation>
    <scope>NUCLEOTIDE SEQUENCE [LARGE SCALE GENOMIC DNA]</scope>
    <source>
        <strain evidence="1">Houghton</strain>
    </source>
</reference>
<dbReference type="AlphaFoldDB" id="U6KM78"/>
<sequence>MEGVLKRDYPFGKRHAKRKSIGRDSIIAGDVARITIFSAFDTLPYLDLVGGQIWRLAHFINAKATIASIEEEFEVLSCVIDALTKDVVDGLHVDTTMAGFGLPHLQLLALNVATDLRHHASVVGANLKNSKKLRTAAKGSKEFSAFFRLLSCHVDGDTEALHAQFGPFASLAIRIALFLRVEVEEHANKGWKDAISVFTGKAFNRKLYEKVVRQMRTNATKFIEKFMGEFSYVPTGKLQNVKKGVKRLFKRKRKTNARAFKHKIDHKVGHIFAKLMLMMWTNGSKHQIDSGPTKVDSTFRLARQFQTYTILNHGMDPVRPIIAQIKKACKETKVVKHKHWSLLSRSKGKVSGLVNEVETSLAYGLITGHTLSAISEAGRELAAACHEQAPLDLTTRETKYRLIAELHQCMELRGQAVKFLKLALKNVKSPPEEVTARLFTFLKQILAIRGKDAKALYKAFLRWQKEGESSREVNQWNDNMDMLNCSWHSSQEEQNHILSEAGKRIGKEATDEVNAGPQIQTCRASYNARLDLQQAQVNIFSAEVVQATSL</sequence>
<organism evidence="1 2">
    <name type="scientific">Eimeria tenella</name>
    <name type="common">Coccidian parasite</name>
    <dbReference type="NCBI Taxonomy" id="5802"/>
    <lineage>
        <taxon>Eukaryota</taxon>
        <taxon>Sar</taxon>
        <taxon>Alveolata</taxon>
        <taxon>Apicomplexa</taxon>
        <taxon>Conoidasida</taxon>
        <taxon>Coccidia</taxon>
        <taxon>Eucoccidiorida</taxon>
        <taxon>Eimeriorina</taxon>
        <taxon>Eimeriidae</taxon>
        <taxon>Eimeria</taxon>
    </lineage>
</organism>
<evidence type="ECO:0000313" key="2">
    <source>
        <dbReference type="Proteomes" id="UP000030747"/>
    </source>
</evidence>
<dbReference type="GeneID" id="25249295"/>
<keyword evidence="2" id="KW-1185">Reference proteome</keyword>
<dbReference type="Proteomes" id="UP000030747">
    <property type="component" value="Unassembled WGS sequence"/>
</dbReference>
<accession>U6KM78</accession>
<dbReference type="OrthoDB" id="345488at2759"/>
<evidence type="ECO:0000313" key="1">
    <source>
        <dbReference type="EMBL" id="CDJ39101.1"/>
    </source>
</evidence>
<gene>
    <name evidence="1" type="ORF">ETH_00000340</name>
</gene>